<organism evidence="1 2">
    <name type="scientific">Paractinoplanes atraurantiacus</name>
    <dbReference type="NCBI Taxonomy" id="1036182"/>
    <lineage>
        <taxon>Bacteria</taxon>
        <taxon>Bacillati</taxon>
        <taxon>Actinomycetota</taxon>
        <taxon>Actinomycetes</taxon>
        <taxon>Micromonosporales</taxon>
        <taxon>Micromonosporaceae</taxon>
        <taxon>Paractinoplanes</taxon>
    </lineage>
</organism>
<evidence type="ECO:0000313" key="1">
    <source>
        <dbReference type="EMBL" id="SNY68747.1"/>
    </source>
</evidence>
<dbReference type="Proteomes" id="UP000219612">
    <property type="component" value="Unassembled WGS sequence"/>
</dbReference>
<keyword evidence="2" id="KW-1185">Reference proteome</keyword>
<protein>
    <recommendedName>
        <fullName evidence="3">Lipoprotein</fullName>
    </recommendedName>
</protein>
<evidence type="ECO:0000313" key="2">
    <source>
        <dbReference type="Proteomes" id="UP000219612"/>
    </source>
</evidence>
<dbReference type="RefSeq" id="WP_143235368.1">
    <property type="nucleotide sequence ID" value="NZ_OBDY01000034.1"/>
</dbReference>
<reference evidence="1 2" key="1">
    <citation type="submission" date="2017-09" db="EMBL/GenBank/DDBJ databases">
        <authorList>
            <person name="Ehlers B."/>
            <person name="Leendertz F.H."/>
        </authorList>
    </citation>
    <scope>NUCLEOTIDE SEQUENCE [LARGE SCALE GENOMIC DNA]</scope>
    <source>
        <strain evidence="1 2">CGMCC 4.6857</strain>
    </source>
</reference>
<dbReference type="EMBL" id="OBDY01000034">
    <property type="protein sequence ID" value="SNY68747.1"/>
    <property type="molecule type" value="Genomic_DNA"/>
</dbReference>
<dbReference type="AlphaFoldDB" id="A0A285K9W9"/>
<accession>A0A285K9W9</accession>
<sequence>MVRRAVVLLVLVAALTGCQSDEDKEAAVRAEIFAAMKSVPGVQRSAVETHAGDDGVEVDAEVTVTPAGQVAETVKRVRAVLVEPADVHGVSLRLFVKRGPGEHDGRWYYGTAASGDFDKQADLWGRAIESGDYRRVGVLLQSTTRFQIFTQGWTGDATSRPSAADSYRKLVELTASAGLSVTEVNVIAEPTEQARVESDGTEAVPEPLLVAAEKLGPESWVLRRRTAPHLQVRLYRKLTTRDRDKVIGTLGEAGLLTADLEVYEGTGTSKRLWPTA</sequence>
<dbReference type="PROSITE" id="PS51257">
    <property type="entry name" value="PROKAR_LIPOPROTEIN"/>
    <property type="match status" value="1"/>
</dbReference>
<evidence type="ECO:0008006" key="3">
    <source>
        <dbReference type="Google" id="ProtNLM"/>
    </source>
</evidence>
<name>A0A285K9W9_9ACTN</name>
<proteinExistence type="predicted"/>
<gene>
    <name evidence="1" type="ORF">SAMN05421748_1345</name>
</gene>